<accession>A0A6J4K2G4</accession>
<reference evidence="1" key="1">
    <citation type="submission" date="2020-02" db="EMBL/GenBank/DDBJ databases">
        <authorList>
            <person name="Meier V. D."/>
        </authorList>
    </citation>
    <scope>NUCLEOTIDE SEQUENCE</scope>
    <source>
        <strain evidence="1">AVDCRST_MAG11</strain>
    </source>
</reference>
<evidence type="ECO:0008006" key="2">
    <source>
        <dbReference type="Google" id="ProtNLM"/>
    </source>
</evidence>
<dbReference type="PANTHER" id="PTHR48100">
    <property type="entry name" value="BROAD-SPECIFICITY PHOSPHATASE YOR283W-RELATED"/>
    <property type="match status" value="1"/>
</dbReference>
<dbReference type="SUPFAM" id="SSF53254">
    <property type="entry name" value="Phosphoglycerate mutase-like"/>
    <property type="match status" value="1"/>
</dbReference>
<dbReference type="GO" id="GO:0016791">
    <property type="term" value="F:phosphatase activity"/>
    <property type="evidence" value="ECO:0007669"/>
    <property type="project" value="TreeGrafter"/>
</dbReference>
<dbReference type="Gene3D" id="3.40.50.1240">
    <property type="entry name" value="Phosphoglycerate mutase-like"/>
    <property type="match status" value="1"/>
</dbReference>
<dbReference type="GO" id="GO:0005737">
    <property type="term" value="C:cytoplasm"/>
    <property type="evidence" value="ECO:0007669"/>
    <property type="project" value="TreeGrafter"/>
</dbReference>
<sequence length="206" mass="22178">RGHLTRVTTFLLVRHATCDPVGHRLAGRAPGVSLNDEGRAQAARLARWLAPVTVHAVYASPLERARETAAYLAEPRGLAVRDEPAFTELHFGDWTGRAIDSLANDDGWRQFNNFRSLTRAPGGELMAEAQLRAVTALAALARRHDGETVAVVSHADVLRAVVAFFAGAPLDLFLRLEISPGSVTTLALHEWGAQLRAVNAGPDPVA</sequence>
<dbReference type="PIRSF" id="PIRSF000709">
    <property type="entry name" value="6PFK_2-Ptase"/>
    <property type="match status" value="1"/>
</dbReference>
<dbReference type="InterPro" id="IPR013078">
    <property type="entry name" value="His_Pase_superF_clade-1"/>
</dbReference>
<dbReference type="CDD" id="cd07067">
    <property type="entry name" value="HP_PGM_like"/>
    <property type="match status" value="1"/>
</dbReference>
<dbReference type="SMART" id="SM00855">
    <property type="entry name" value="PGAM"/>
    <property type="match status" value="1"/>
</dbReference>
<dbReference type="EMBL" id="CADCTU010000070">
    <property type="protein sequence ID" value="CAA9293307.1"/>
    <property type="molecule type" value="Genomic_DNA"/>
</dbReference>
<proteinExistence type="predicted"/>
<gene>
    <name evidence="1" type="ORF">AVDCRST_MAG11-287</name>
</gene>
<dbReference type="InterPro" id="IPR029033">
    <property type="entry name" value="His_PPase_superfam"/>
</dbReference>
<feature type="non-terminal residue" evidence="1">
    <location>
        <position position="1"/>
    </location>
</feature>
<dbReference type="Pfam" id="PF00300">
    <property type="entry name" value="His_Phos_1"/>
    <property type="match status" value="1"/>
</dbReference>
<dbReference type="PANTHER" id="PTHR48100:SF59">
    <property type="entry name" value="ADENOSYLCOBALAMIN_ALPHA-RIBAZOLE PHOSPHATASE"/>
    <property type="match status" value="1"/>
</dbReference>
<evidence type="ECO:0000313" key="1">
    <source>
        <dbReference type="EMBL" id="CAA9293307.1"/>
    </source>
</evidence>
<protein>
    <recommendedName>
        <fullName evidence="2">Histidine phosphatase family protein</fullName>
    </recommendedName>
</protein>
<organism evidence="1">
    <name type="scientific">uncultured Gemmatimonadaceae bacterium</name>
    <dbReference type="NCBI Taxonomy" id="246130"/>
    <lineage>
        <taxon>Bacteria</taxon>
        <taxon>Pseudomonadati</taxon>
        <taxon>Gemmatimonadota</taxon>
        <taxon>Gemmatimonadia</taxon>
        <taxon>Gemmatimonadales</taxon>
        <taxon>Gemmatimonadaceae</taxon>
        <taxon>environmental samples</taxon>
    </lineage>
</organism>
<dbReference type="AlphaFoldDB" id="A0A6J4K2G4"/>
<dbReference type="InterPro" id="IPR050275">
    <property type="entry name" value="PGM_Phosphatase"/>
</dbReference>
<name>A0A6J4K2G4_9BACT</name>